<gene>
    <name evidence="1" type="ORF">VICG_02192</name>
</gene>
<dbReference type="InterPro" id="IPR032675">
    <property type="entry name" value="LRR_dom_sf"/>
</dbReference>
<dbReference type="OrthoDB" id="433501at2759"/>
<dbReference type="SUPFAM" id="SSF52058">
    <property type="entry name" value="L domain-like"/>
    <property type="match status" value="1"/>
</dbReference>
<dbReference type="RefSeq" id="XP_007605637.1">
    <property type="nucleotide sequence ID" value="XM_007605575.1"/>
</dbReference>
<accession>L2GIR6</accession>
<dbReference type="AlphaFoldDB" id="L2GIR6"/>
<feature type="non-terminal residue" evidence="1">
    <location>
        <position position="1"/>
    </location>
</feature>
<organism evidence="1 2">
    <name type="scientific">Vittaforma corneae (strain ATCC 50505)</name>
    <name type="common">Microsporidian parasite</name>
    <name type="synonym">Nosema corneum</name>
    <dbReference type="NCBI Taxonomy" id="993615"/>
    <lineage>
        <taxon>Eukaryota</taxon>
        <taxon>Fungi</taxon>
        <taxon>Fungi incertae sedis</taxon>
        <taxon>Microsporidia</taxon>
        <taxon>Nosematidae</taxon>
        <taxon>Vittaforma</taxon>
    </lineage>
</organism>
<dbReference type="Gene3D" id="3.80.10.10">
    <property type="entry name" value="Ribonuclease Inhibitor"/>
    <property type="match status" value="1"/>
</dbReference>
<dbReference type="VEuPathDB" id="MicrosporidiaDB:VICG_02192"/>
<dbReference type="Proteomes" id="UP000011082">
    <property type="component" value="Unassembled WGS sequence"/>
</dbReference>
<evidence type="ECO:0008006" key="3">
    <source>
        <dbReference type="Google" id="ProtNLM"/>
    </source>
</evidence>
<protein>
    <recommendedName>
        <fullName evidence="3">Leucine-rich repeat domain-containing protein</fullName>
    </recommendedName>
</protein>
<evidence type="ECO:0000313" key="2">
    <source>
        <dbReference type="Proteomes" id="UP000011082"/>
    </source>
</evidence>
<reference evidence="2" key="1">
    <citation type="submission" date="2011-05" db="EMBL/GenBank/DDBJ databases">
        <title>The genome sequence of Vittaforma corneae strain ATCC 50505.</title>
        <authorList>
            <consortium name="The Broad Institute Genome Sequencing Platform"/>
            <person name="Cuomo C."/>
            <person name="Didier E."/>
            <person name="Bowers L."/>
            <person name="Young S.K."/>
            <person name="Zeng Q."/>
            <person name="Gargeya S."/>
            <person name="Fitzgerald M."/>
            <person name="Haas B."/>
            <person name="Abouelleil A."/>
            <person name="Alvarado L."/>
            <person name="Arachchi H.M."/>
            <person name="Berlin A."/>
            <person name="Chapman S.B."/>
            <person name="Gearin G."/>
            <person name="Goldberg J."/>
            <person name="Griggs A."/>
            <person name="Gujja S."/>
            <person name="Hansen M."/>
            <person name="Heiman D."/>
            <person name="Howarth C."/>
            <person name="Larimer J."/>
            <person name="Lui A."/>
            <person name="MacDonald P.J.P."/>
            <person name="McCowen C."/>
            <person name="Montmayeur A."/>
            <person name="Murphy C."/>
            <person name="Neiman D."/>
            <person name="Pearson M."/>
            <person name="Priest M."/>
            <person name="Roberts A."/>
            <person name="Saif S."/>
            <person name="Shea T."/>
            <person name="Sisk P."/>
            <person name="Stolte C."/>
            <person name="Sykes S."/>
            <person name="Wortman J."/>
            <person name="Nusbaum C."/>
            <person name="Birren B."/>
        </authorList>
    </citation>
    <scope>NUCLEOTIDE SEQUENCE [LARGE SCALE GENOMIC DNA]</scope>
    <source>
        <strain evidence="2">ATCC 50505</strain>
    </source>
</reference>
<keyword evidence="2" id="KW-1185">Reference proteome</keyword>
<sequence length="219" mass="24907">EVVAMKLYYICSPIEDGLLNEDGSPTENLIEELKAYLWDSNLSTFREIAVSGFEFDHIPTKAWKFLIDHCGTEELCISEITAIDIAALNNPDLSKIKELYLTSVGLIEMPCLYNLKGLERLYLDDNKIVEVSLQSYFDAETRNCNAMPNMKHLRLDGNDILSIDGRIEEVFPHPSMKIDIDEVDLHYPLSGVKEKLDEIGIKITEPDRESGMDWMSVTD</sequence>
<name>L2GIR6_VITCO</name>
<evidence type="ECO:0000313" key="1">
    <source>
        <dbReference type="EMBL" id="ELA40771.1"/>
    </source>
</evidence>
<dbReference type="EMBL" id="JH370252">
    <property type="protein sequence ID" value="ELA40771.1"/>
    <property type="molecule type" value="Genomic_DNA"/>
</dbReference>
<dbReference type="InParanoid" id="L2GIR6"/>
<dbReference type="HOGENOM" id="CLU_069694_1_0_1"/>
<proteinExistence type="predicted"/>
<dbReference type="GeneID" id="19882902"/>